<dbReference type="EMBL" id="CP021431">
    <property type="protein sequence ID" value="ARU02480.1"/>
    <property type="molecule type" value="Genomic_DNA"/>
</dbReference>
<dbReference type="GO" id="GO:0005886">
    <property type="term" value="C:plasma membrane"/>
    <property type="evidence" value="ECO:0007669"/>
    <property type="project" value="UniProtKB-SubCell"/>
</dbReference>
<keyword evidence="5 8" id="KW-0812">Transmembrane</keyword>
<evidence type="ECO:0000256" key="3">
    <source>
        <dbReference type="ARBA" id="ARBA00022448"/>
    </source>
</evidence>
<gene>
    <name evidence="10" type="ORF">LOKVESSMR4R_03199</name>
</gene>
<keyword evidence="7 8" id="KW-0472">Membrane</keyword>
<feature type="transmembrane region" description="Helical" evidence="8">
    <location>
        <begin position="130"/>
        <end position="146"/>
    </location>
</feature>
<comment type="similarity">
    <text evidence="2">Belongs to the EamA transporter family.</text>
</comment>
<sequence length="307" mass="33031">MTATNEDDPRGLALAVTAYIMWGFLPLYMKALAHVPPIEVIAHRVIWSVPIAAVILLVMRRTADIRAALSSPRALGMAAVTAALISVNWGIYVWAIGSGHALDAALGYYINPLFSVALGALLLGERPRGAQLFAIALAAVAVIVLTVAAGQIPIAALGLTFSWGFYAYFKKSLPVGPAQGFFLEVLLLTPPALAIITWASMNGQSHFVTGSVIDTWLLLSAGLVTAVPLIIYATGAKLLRLSTIGILQYIAPTMIFLTAVFVFDEPFGTARMIAFPMIWTALVIYTVSLIRQSRHKRHHKMVTPDPV</sequence>
<evidence type="ECO:0000256" key="5">
    <source>
        <dbReference type="ARBA" id="ARBA00022692"/>
    </source>
</evidence>
<feature type="transmembrane region" description="Helical" evidence="8">
    <location>
        <begin position="74"/>
        <end position="94"/>
    </location>
</feature>
<feature type="transmembrane region" description="Helical" evidence="8">
    <location>
        <begin position="12"/>
        <end position="29"/>
    </location>
</feature>
<dbReference type="PANTHER" id="PTHR22911:SF137">
    <property type="entry name" value="SOLUTE CARRIER FAMILY 35 MEMBER G2-RELATED"/>
    <property type="match status" value="1"/>
</dbReference>
<evidence type="ECO:0000256" key="2">
    <source>
        <dbReference type="ARBA" id="ARBA00007362"/>
    </source>
</evidence>
<evidence type="ECO:0000256" key="8">
    <source>
        <dbReference type="SAM" id="Phobius"/>
    </source>
</evidence>
<dbReference type="InterPro" id="IPR000620">
    <property type="entry name" value="EamA_dom"/>
</dbReference>
<dbReference type="KEGG" id="lvs:LOKVESSMR4R_03199"/>
<dbReference type="SUPFAM" id="SSF103481">
    <property type="entry name" value="Multidrug resistance efflux transporter EmrE"/>
    <property type="match status" value="2"/>
</dbReference>
<feature type="domain" description="EamA" evidence="9">
    <location>
        <begin position="10"/>
        <end position="146"/>
    </location>
</feature>
<reference evidence="10 11" key="1">
    <citation type="submission" date="2017-05" db="EMBL/GenBank/DDBJ databases">
        <title>Genome Sequence of Loktanella vestfoldensis Strain SMR4r Isolated from a Culture of the Diatom Skeletonema marinoi.</title>
        <authorList>
            <person name="Topel M."/>
            <person name="Pinder M.I.M."/>
            <person name="Johansson O.N."/>
            <person name="Kourtchenko O."/>
            <person name="Godhe A."/>
            <person name="Clarke A.K."/>
        </authorList>
    </citation>
    <scope>NUCLEOTIDE SEQUENCE [LARGE SCALE GENOMIC DNA]</scope>
    <source>
        <strain evidence="10 11">SMR4r</strain>
    </source>
</reference>
<dbReference type="Proteomes" id="UP000195273">
    <property type="component" value="Chromosome"/>
</dbReference>
<dbReference type="RefSeq" id="WP_087213411.1">
    <property type="nucleotide sequence ID" value="NZ_CP021431.1"/>
</dbReference>
<evidence type="ECO:0000256" key="6">
    <source>
        <dbReference type="ARBA" id="ARBA00022989"/>
    </source>
</evidence>
<dbReference type="Pfam" id="PF00892">
    <property type="entry name" value="EamA"/>
    <property type="match status" value="1"/>
</dbReference>
<accession>A0A1Y0EGC0</accession>
<keyword evidence="6 8" id="KW-1133">Transmembrane helix</keyword>
<keyword evidence="4" id="KW-1003">Cell membrane</keyword>
<evidence type="ECO:0000256" key="4">
    <source>
        <dbReference type="ARBA" id="ARBA00022475"/>
    </source>
</evidence>
<dbReference type="NCBIfam" id="TIGR00688">
    <property type="entry name" value="rarD"/>
    <property type="match status" value="1"/>
</dbReference>
<organism evidence="10 11">
    <name type="scientific">Yoonia vestfoldensis</name>
    <dbReference type="NCBI Taxonomy" id="245188"/>
    <lineage>
        <taxon>Bacteria</taxon>
        <taxon>Pseudomonadati</taxon>
        <taxon>Pseudomonadota</taxon>
        <taxon>Alphaproteobacteria</taxon>
        <taxon>Rhodobacterales</taxon>
        <taxon>Paracoccaceae</taxon>
        <taxon>Yoonia</taxon>
    </lineage>
</organism>
<name>A0A1Y0EGC0_9RHOB</name>
<feature type="transmembrane region" description="Helical" evidence="8">
    <location>
        <begin position="213"/>
        <end position="234"/>
    </location>
</feature>
<feature type="transmembrane region" description="Helical" evidence="8">
    <location>
        <begin position="181"/>
        <end position="201"/>
    </location>
</feature>
<feature type="transmembrane region" description="Helical" evidence="8">
    <location>
        <begin position="246"/>
        <end position="263"/>
    </location>
</feature>
<feature type="transmembrane region" description="Helical" evidence="8">
    <location>
        <begin position="41"/>
        <end position="62"/>
    </location>
</feature>
<dbReference type="InterPro" id="IPR037185">
    <property type="entry name" value="EmrE-like"/>
</dbReference>
<keyword evidence="11" id="KW-1185">Reference proteome</keyword>
<dbReference type="PANTHER" id="PTHR22911">
    <property type="entry name" value="ACYL-MALONYL CONDENSING ENZYME-RELATED"/>
    <property type="match status" value="1"/>
</dbReference>
<evidence type="ECO:0000256" key="1">
    <source>
        <dbReference type="ARBA" id="ARBA00004651"/>
    </source>
</evidence>
<proteinExistence type="inferred from homology"/>
<feature type="transmembrane region" description="Helical" evidence="8">
    <location>
        <begin position="106"/>
        <end position="123"/>
    </location>
</feature>
<dbReference type="InterPro" id="IPR004626">
    <property type="entry name" value="RarD"/>
</dbReference>
<feature type="transmembrane region" description="Helical" evidence="8">
    <location>
        <begin position="269"/>
        <end position="290"/>
    </location>
</feature>
<keyword evidence="3" id="KW-0813">Transport</keyword>
<evidence type="ECO:0000256" key="7">
    <source>
        <dbReference type="ARBA" id="ARBA00023136"/>
    </source>
</evidence>
<evidence type="ECO:0000259" key="9">
    <source>
        <dbReference type="Pfam" id="PF00892"/>
    </source>
</evidence>
<evidence type="ECO:0000313" key="11">
    <source>
        <dbReference type="Proteomes" id="UP000195273"/>
    </source>
</evidence>
<dbReference type="OrthoDB" id="369870at2"/>
<evidence type="ECO:0000313" key="10">
    <source>
        <dbReference type="EMBL" id="ARU02480.1"/>
    </source>
</evidence>
<protein>
    <submittedName>
        <fullName evidence="10">EamA-like transporter family protein</fullName>
    </submittedName>
</protein>
<comment type="subcellular location">
    <subcellularLocation>
        <location evidence="1">Cell membrane</location>
        <topology evidence="1">Multi-pass membrane protein</topology>
    </subcellularLocation>
</comment>
<dbReference type="AlphaFoldDB" id="A0A1Y0EGC0"/>